<keyword evidence="4 9" id="KW-0378">Hydrolase</keyword>
<feature type="domain" description="Peptidase S26" evidence="10">
    <location>
        <begin position="112"/>
        <end position="153"/>
    </location>
</feature>
<dbReference type="GO" id="GO:0004252">
    <property type="term" value="F:serine-type endopeptidase activity"/>
    <property type="evidence" value="ECO:0007669"/>
    <property type="project" value="InterPro"/>
</dbReference>
<evidence type="ECO:0000256" key="6">
    <source>
        <dbReference type="ARBA" id="ARBA00023136"/>
    </source>
</evidence>
<feature type="active site" evidence="8">
    <location>
        <position position="95"/>
    </location>
</feature>
<accession>A0A9P1IHQ2</accession>
<feature type="domain" description="Peptidase S26" evidence="10">
    <location>
        <begin position="25"/>
        <end position="106"/>
    </location>
</feature>
<evidence type="ECO:0000256" key="8">
    <source>
        <dbReference type="PIRSR" id="PIRSR600223-1"/>
    </source>
</evidence>
<evidence type="ECO:0000256" key="7">
    <source>
        <dbReference type="ARBA" id="ARBA00038445"/>
    </source>
</evidence>
<keyword evidence="12" id="KW-1185">Reference proteome</keyword>
<dbReference type="FunFam" id="2.10.109.10:FF:000039">
    <property type="entry name" value="Inner Mitochondrial Membrane Protease"/>
    <property type="match status" value="1"/>
</dbReference>
<proteinExistence type="inferred from homology"/>
<gene>
    <name evidence="11" type="ORF">CAMP_LOCUS8394</name>
</gene>
<evidence type="ECO:0000256" key="9">
    <source>
        <dbReference type="RuleBase" id="RU362041"/>
    </source>
</evidence>
<dbReference type="AlphaFoldDB" id="A0A9P1IHQ2"/>
<keyword evidence="3 9" id="KW-0999">Mitochondrion inner membrane</keyword>
<evidence type="ECO:0000313" key="12">
    <source>
        <dbReference type="Proteomes" id="UP001152747"/>
    </source>
</evidence>
<comment type="subunit">
    <text evidence="2">Heterodimer of 2 subunits, IMMPL1 and IMMPL2.</text>
</comment>
<keyword evidence="5 9" id="KW-0496">Mitochondrion</keyword>
<dbReference type="GO" id="GO:0006465">
    <property type="term" value="P:signal peptide processing"/>
    <property type="evidence" value="ECO:0007669"/>
    <property type="project" value="InterPro"/>
</dbReference>
<name>A0A9P1IHQ2_9PELO</name>
<evidence type="ECO:0000259" key="10">
    <source>
        <dbReference type="Pfam" id="PF10502"/>
    </source>
</evidence>
<evidence type="ECO:0000256" key="1">
    <source>
        <dbReference type="ARBA" id="ARBA00004273"/>
    </source>
</evidence>
<sequence length="174" mass="19730">MEVNSSKNKLPISNIPLSKLLWRYTKGAAAFYCVAHCISQYVGELVICSGPSMYPTIQDGDLVLAERFSIKAKNVQKGDIVGCLSPQKPDELLCKRIVAKEGDPVESDFLPNGRVPRGHVFLRGDNSRLSTDSRHYGPVPEGLVQIRLTFRIWPLDRFGWISDHWFWQKKNDIE</sequence>
<reference evidence="11" key="1">
    <citation type="submission" date="2022-11" db="EMBL/GenBank/DDBJ databases">
        <authorList>
            <person name="Kikuchi T."/>
        </authorList>
    </citation>
    <scope>NUCLEOTIDE SEQUENCE</scope>
    <source>
        <strain evidence="11">PS1010</strain>
    </source>
</reference>
<dbReference type="PANTHER" id="PTHR12383:SF16">
    <property type="entry name" value="MITOCHONDRIAL INNER MEMBRANE PROTEASE SUBUNIT 1"/>
    <property type="match status" value="1"/>
</dbReference>
<dbReference type="PRINTS" id="PR00727">
    <property type="entry name" value="LEADERPTASE"/>
</dbReference>
<dbReference type="InterPro" id="IPR019533">
    <property type="entry name" value="Peptidase_S26"/>
</dbReference>
<evidence type="ECO:0000256" key="4">
    <source>
        <dbReference type="ARBA" id="ARBA00022801"/>
    </source>
</evidence>
<keyword evidence="9" id="KW-0645">Protease</keyword>
<comment type="similarity">
    <text evidence="7">Belongs to the peptidase S26 family. IMP1 subfamily.</text>
</comment>
<dbReference type="Proteomes" id="UP001152747">
    <property type="component" value="Unassembled WGS sequence"/>
</dbReference>
<dbReference type="EMBL" id="CANHGI010000003">
    <property type="protein sequence ID" value="CAI5445757.1"/>
    <property type="molecule type" value="Genomic_DNA"/>
</dbReference>
<evidence type="ECO:0000256" key="3">
    <source>
        <dbReference type="ARBA" id="ARBA00022792"/>
    </source>
</evidence>
<dbReference type="InterPro" id="IPR000223">
    <property type="entry name" value="Pept_S26A_signal_pept_1"/>
</dbReference>
<comment type="caution">
    <text evidence="11">The sequence shown here is derived from an EMBL/GenBank/DDBJ whole genome shotgun (WGS) entry which is preliminary data.</text>
</comment>
<organism evidence="11 12">
    <name type="scientific">Caenorhabditis angaria</name>
    <dbReference type="NCBI Taxonomy" id="860376"/>
    <lineage>
        <taxon>Eukaryota</taxon>
        <taxon>Metazoa</taxon>
        <taxon>Ecdysozoa</taxon>
        <taxon>Nematoda</taxon>
        <taxon>Chromadorea</taxon>
        <taxon>Rhabditida</taxon>
        <taxon>Rhabditina</taxon>
        <taxon>Rhabditomorpha</taxon>
        <taxon>Rhabditoidea</taxon>
        <taxon>Rhabditidae</taxon>
        <taxon>Peloderinae</taxon>
        <taxon>Caenorhabditis</taxon>
    </lineage>
</organism>
<dbReference type="EC" id="3.4.21.-" evidence="9"/>
<dbReference type="Gene3D" id="2.10.109.10">
    <property type="entry name" value="Umud Fragment, subunit A"/>
    <property type="match status" value="1"/>
</dbReference>
<dbReference type="Pfam" id="PF10502">
    <property type="entry name" value="Peptidase_S26"/>
    <property type="match status" value="2"/>
</dbReference>
<dbReference type="GO" id="GO:0006627">
    <property type="term" value="P:protein processing involved in protein targeting to mitochondrion"/>
    <property type="evidence" value="ECO:0007669"/>
    <property type="project" value="TreeGrafter"/>
</dbReference>
<evidence type="ECO:0000256" key="2">
    <source>
        <dbReference type="ARBA" id="ARBA00011805"/>
    </source>
</evidence>
<evidence type="ECO:0000256" key="5">
    <source>
        <dbReference type="ARBA" id="ARBA00023128"/>
    </source>
</evidence>
<protein>
    <recommendedName>
        <fullName evidence="9">Mitochondrial inner membrane protease subunit</fullName>
        <ecNumber evidence="9">3.4.21.-</ecNumber>
    </recommendedName>
</protein>
<feature type="active site" evidence="8">
    <location>
        <position position="52"/>
    </location>
</feature>
<dbReference type="InterPro" id="IPR036286">
    <property type="entry name" value="LexA/Signal_pep-like_sf"/>
</dbReference>
<keyword evidence="6" id="KW-0472">Membrane</keyword>
<dbReference type="NCBIfam" id="TIGR02227">
    <property type="entry name" value="sigpep_I_bact"/>
    <property type="match status" value="1"/>
</dbReference>
<evidence type="ECO:0000313" key="11">
    <source>
        <dbReference type="EMBL" id="CAI5445757.1"/>
    </source>
</evidence>
<dbReference type="SUPFAM" id="SSF51306">
    <property type="entry name" value="LexA/Signal peptidase"/>
    <property type="match status" value="1"/>
</dbReference>
<dbReference type="PANTHER" id="PTHR12383">
    <property type="entry name" value="PROTEASE FAMILY S26 MITOCHONDRIAL INNER MEMBRANE PROTEASE-RELATED"/>
    <property type="match status" value="1"/>
</dbReference>
<dbReference type="OrthoDB" id="308440at2759"/>
<comment type="subcellular location">
    <subcellularLocation>
        <location evidence="1 9">Mitochondrion inner membrane</location>
    </subcellularLocation>
</comment>
<dbReference type="InterPro" id="IPR052064">
    <property type="entry name" value="Mito_IMP1_subunit"/>
</dbReference>
<dbReference type="CDD" id="cd06530">
    <property type="entry name" value="S26_SPase_I"/>
    <property type="match status" value="1"/>
</dbReference>
<dbReference type="GO" id="GO:0042720">
    <property type="term" value="C:mitochondrial inner membrane peptidase complex"/>
    <property type="evidence" value="ECO:0007669"/>
    <property type="project" value="TreeGrafter"/>
</dbReference>